<gene>
    <name evidence="4" type="ORF">PVT68_12345</name>
</gene>
<dbReference type="SUPFAM" id="SSF82171">
    <property type="entry name" value="DPP6 N-terminal domain-like"/>
    <property type="match status" value="1"/>
</dbReference>
<protein>
    <submittedName>
        <fullName evidence="4">S9 family peptidase</fullName>
    </submittedName>
</protein>
<dbReference type="PANTHER" id="PTHR42776:SF27">
    <property type="entry name" value="DIPEPTIDYL PEPTIDASE FAMILY MEMBER 6"/>
    <property type="match status" value="1"/>
</dbReference>
<dbReference type="RefSeq" id="WP_280318482.1">
    <property type="nucleotide sequence ID" value="NZ_CP118605.1"/>
</dbReference>
<feature type="domain" description="Peptidase S9 prolyl oligopeptidase catalytic" evidence="3">
    <location>
        <begin position="449"/>
        <end position="658"/>
    </location>
</feature>
<dbReference type="Gene3D" id="3.40.50.1820">
    <property type="entry name" value="alpha/beta hydrolase"/>
    <property type="match status" value="1"/>
</dbReference>
<dbReference type="InterPro" id="IPR001375">
    <property type="entry name" value="Peptidase_S9_cat"/>
</dbReference>
<evidence type="ECO:0000256" key="1">
    <source>
        <dbReference type="ARBA" id="ARBA00022801"/>
    </source>
</evidence>
<sequence length="689" mass="77386">MKILSMLSAAVVTGAVAAMSILPAPAEAKEQAHKPFASLGEMPIPFEDLFRPAAYNNIRISPDGKYFAAGRTRDDGMTDGVIIDRRTMEVKSTLEMAGDVGVSQIQWANKERVLFSFTMKSAVAEDASTSQIAAMNIDGSRKEIIFTGTSDYGGGEGAVLAGKIDDKHYRIEVYPSGSGLNFPLKYIYKLNIYTRKTTLIARSPIRMGRPISNKEGEITHWVGKLPDDFDATVVATKNAAGEWDETVFQNKDGVFEPMGWTKDKDWMWYTDTIEAPTKGLYRYNVKTGEKKLVYRHPKVDYDRIFNDDDGNPWGALVNYDYPTVVYIDEDNHYAQTHKRLQGTFPNKHIQILNRTSDGNEWVVHVGDDRHPGSYYVYNQFDGALKFLANQAEWIDPAKVPATHPVRFTARDGLEINGYLTLPVNKEAKNLPLIILPHGGPHGPRDYWGYNKERILFANAGYAVMHVNYRGSGGYGREFLFDWYGHWGMEMQDDLTDATKWAIDSGIADADRICIYGASYGGYAAMQGVTKEPDLYQCGIGYVGVYDMAIFSTHGDIRLRKAGRKYLAEATGTDPEVHRQRSPSRNAERITAPVFLVQGARDVRVPIEHYWAMRDALVQQNHPLETLVAPRAFHGAREKTSQLEIYCRMINFFDRHIGDGKPSDAPANDCVPEDGPGLLEYHYYEEAKRG</sequence>
<dbReference type="PANTHER" id="PTHR42776">
    <property type="entry name" value="SERINE PEPTIDASE S9 FAMILY MEMBER"/>
    <property type="match status" value="1"/>
</dbReference>
<reference evidence="4 5" key="1">
    <citation type="submission" date="2023-02" db="EMBL/GenBank/DDBJ databases">
        <title>Description and genomic characterization of Microbulbifer bruguierae sp. nov., isolated from the sediment of mangrove plant Bruguiera sexangula.</title>
        <authorList>
            <person name="Long M."/>
        </authorList>
    </citation>
    <scope>NUCLEOTIDE SEQUENCE [LARGE SCALE GENOMIC DNA]</scope>
    <source>
        <strain evidence="4 5">H12</strain>
    </source>
</reference>
<keyword evidence="5" id="KW-1185">Reference proteome</keyword>
<feature type="signal peptide" evidence="2">
    <location>
        <begin position="1"/>
        <end position="17"/>
    </location>
</feature>
<dbReference type="Pfam" id="PF00326">
    <property type="entry name" value="Peptidase_S9"/>
    <property type="match status" value="1"/>
</dbReference>
<name>A0ABY8NAT5_9GAMM</name>
<evidence type="ECO:0000313" key="5">
    <source>
        <dbReference type="Proteomes" id="UP001236500"/>
    </source>
</evidence>
<evidence type="ECO:0000313" key="4">
    <source>
        <dbReference type="EMBL" id="WGL15560.1"/>
    </source>
</evidence>
<evidence type="ECO:0000259" key="3">
    <source>
        <dbReference type="Pfam" id="PF00326"/>
    </source>
</evidence>
<keyword evidence="2" id="KW-0732">Signal</keyword>
<feature type="chain" id="PRO_5046723097" evidence="2">
    <location>
        <begin position="18"/>
        <end position="689"/>
    </location>
</feature>
<evidence type="ECO:0000256" key="2">
    <source>
        <dbReference type="SAM" id="SignalP"/>
    </source>
</evidence>
<dbReference type="SUPFAM" id="SSF53474">
    <property type="entry name" value="alpha/beta-Hydrolases"/>
    <property type="match status" value="1"/>
</dbReference>
<accession>A0ABY8NAT5</accession>
<keyword evidence="1" id="KW-0378">Hydrolase</keyword>
<dbReference type="InterPro" id="IPR029058">
    <property type="entry name" value="AB_hydrolase_fold"/>
</dbReference>
<proteinExistence type="predicted"/>
<dbReference type="EMBL" id="CP118605">
    <property type="protein sequence ID" value="WGL15560.1"/>
    <property type="molecule type" value="Genomic_DNA"/>
</dbReference>
<dbReference type="Proteomes" id="UP001236500">
    <property type="component" value="Chromosome"/>
</dbReference>
<organism evidence="4 5">
    <name type="scientific">Microbulbifer bruguierae</name>
    <dbReference type="NCBI Taxonomy" id="3029061"/>
    <lineage>
        <taxon>Bacteria</taxon>
        <taxon>Pseudomonadati</taxon>
        <taxon>Pseudomonadota</taxon>
        <taxon>Gammaproteobacteria</taxon>
        <taxon>Cellvibrionales</taxon>
        <taxon>Microbulbiferaceae</taxon>
        <taxon>Microbulbifer</taxon>
    </lineage>
</organism>